<dbReference type="OrthoDB" id="3217325at2"/>
<gene>
    <name evidence="3" type="ORF">FB475_5175</name>
</gene>
<feature type="transmembrane region" description="Helical" evidence="1">
    <location>
        <begin position="206"/>
        <end position="226"/>
    </location>
</feature>
<feature type="domain" description="DUF6286" evidence="2">
    <location>
        <begin position="216"/>
        <end position="316"/>
    </location>
</feature>
<evidence type="ECO:0000313" key="3">
    <source>
        <dbReference type="EMBL" id="TQJ12240.1"/>
    </source>
</evidence>
<sequence>MADILIPVAPAAQPLRSDRSDAGERGRLEIGQRVVEKIAEATAGRHPAVLRQSATFGRGLPKAKAQLAGRRARVQLEIPVGWGHLLGELAADVRDQVREEVEALTGLGIDGVDVDISAVEVSPVGSDATECALDAGGQTAPGAAAPAKRPVAAPAAAAVGIIAALAAILIGAVGVRETLVSTGTVGGSSWLEWLFGKAEVLKPVDWMIPAGIAAVLLGVWVLLATLKPRKATHLAVGDRAAGVWIRARDAARLAAESARAIDSVTGAKGAAKRRKVRVSVTTIGDAERVREELAATVQARLHEITPTPRVRARVTVEEP</sequence>
<dbReference type="Pfam" id="PF19803">
    <property type="entry name" value="DUF6286"/>
    <property type="match status" value="1"/>
</dbReference>
<protein>
    <submittedName>
        <fullName evidence="3">Putative alkaline shock family protein YloU</fullName>
    </submittedName>
</protein>
<dbReference type="InterPro" id="IPR046253">
    <property type="entry name" value="DUF6286"/>
</dbReference>
<keyword evidence="1" id="KW-0812">Transmembrane</keyword>
<evidence type="ECO:0000256" key="1">
    <source>
        <dbReference type="SAM" id="Phobius"/>
    </source>
</evidence>
<evidence type="ECO:0000259" key="2">
    <source>
        <dbReference type="Pfam" id="PF19803"/>
    </source>
</evidence>
<dbReference type="Proteomes" id="UP000316298">
    <property type="component" value="Unassembled WGS sequence"/>
</dbReference>
<proteinExistence type="predicted"/>
<evidence type="ECO:0000313" key="4">
    <source>
        <dbReference type="Proteomes" id="UP000316298"/>
    </source>
</evidence>
<accession>A0A542EA84</accession>
<keyword evidence="1" id="KW-0472">Membrane</keyword>
<feature type="transmembrane region" description="Helical" evidence="1">
    <location>
        <begin position="155"/>
        <end position="175"/>
    </location>
</feature>
<keyword evidence="1" id="KW-1133">Transmembrane helix</keyword>
<dbReference type="AlphaFoldDB" id="A0A542EA84"/>
<dbReference type="RefSeq" id="WP_141859115.1">
    <property type="nucleotide sequence ID" value="NZ_BAAAKA010000005.1"/>
</dbReference>
<dbReference type="EMBL" id="VFMM01000002">
    <property type="protein sequence ID" value="TQJ12240.1"/>
    <property type="molecule type" value="Genomic_DNA"/>
</dbReference>
<keyword evidence="4" id="KW-1185">Reference proteome</keyword>
<organism evidence="3 4">
    <name type="scientific">Kribbella jejuensis</name>
    <dbReference type="NCBI Taxonomy" id="236068"/>
    <lineage>
        <taxon>Bacteria</taxon>
        <taxon>Bacillati</taxon>
        <taxon>Actinomycetota</taxon>
        <taxon>Actinomycetes</taxon>
        <taxon>Propionibacteriales</taxon>
        <taxon>Kribbellaceae</taxon>
        <taxon>Kribbella</taxon>
    </lineage>
</organism>
<reference evidence="3 4" key="1">
    <citation type="submission" date="2019-06" db="EMBL/GenBank/DDBJ databases">
        <title>Sequencing the genomes of 1000 actinobacteria strains.</title>
        <authorList>
            <person name="Klenk H.-P."/>
        </authorList>
    </citation>
    <scope>NUCLEOTIDE SEQUENCE [LARGE SCALE GENOMIC DNA]</scope>
    <source>
        <strain evidence="3 4">DSM 17305</strain>
    </source>
</reference>
<comment type="caution">
    <text evidence="3">The sequence shown here is derived from an EMBL/GenBank/DDBJ whole genome shotgun (WGS) entry which is preliminary data.</text>
</comment>
<name>A0A542EA84_9ACTN</name>